<dbReference type="InterPro" id="IPR000192">
    <property type="entry name" value="Aminotrans_V_dom"/>
</dbReference>
<evidence type="ECO:0000256" key="1">
    <source>
        <dbReference type="ARBA" id="ARBA00001933"/>
    </source>
</evidence>
<dbReference type="PANTHER" id="PTHR11601">
    <property type="entry name" value="CYSTEINE DESULFURYLASE FAMILY MEMBER"/>
    <property type="match status" value="1"/>
</dbReference>
<sequence length="255" mass="27750">MIYLDNAATTPITPKVMDVLKESMDSDFANPGAIYSIGLDARKLIERAKEDIVVALNVPSTHKVIFTSGGSESNNLFIKGRCFPDKKVAYLGLEHPSIIEPLEYLSSFGNNPFNMLEYQTEGRLDLNRISVLSDTDSKLLCLSHVNNELGTVNDPTLVYEALCANSPDTRMFMDGVQAVGIFKLFSGMWRGLSGYSVSAHKIHGPKGVGLLIYNSKLSLAPIIHGGHQQDGIRSGTPPVPLIRAMAKAISIASER</sequence>
<dbReference type="EMBL" id="UINC01155729">
    <property type="protein sequence ID" value="SVD51752.1"/>
    <property type="molecule type" value="Genomic_DNA"/>
</dbReference>
<organism evidence="4">
    <name type="scientific">marine metagenome</name>
    <dbReference type="NCBI Taxonomy" id="408172"/>
    <lineage>
        <taxon>unclassified sequences</taxon>
        <taxon>metagenomes</taxon>
        <taxon>ecological metagenomes</taxon>
    </lineage>
</organism>
<comment type="cofactor">
    <cofactor evidence="1">
        <name>pyridoxal 5'-phosphate</name>
        <dbReference type="ChEBI" id="CHEBI:597326"/>
    </cofactor>
</comment>
<reference evidence="4" key="1">
    <citation type="submission" date="2018-05" db="EMBL/GenBank/DDBJ databases">
        <authorList>
            <person name="Lanie J.A."/>
            <person name="Ng W.-L."/>
            <person name="Kazmierczak K.M."/>
            <person name="Andrzejewski T.M."/>
            <person name="Davidsen T.M."/>
            <person name="Wayne K.J."/>
            <person name="Tettelin H."/>
            <person name="Glass J.I."/>
            <person name="Rusch D."/>
            <person name="Podicherti R."/>
            <person name="Tsui H.-C.T."/>
            <person name="Winkler M.E."/>
        </authorList>
    </citation>
    <scope>NUCLEOTIDE SEQUENCE</scope>
</reference>
<protein>
    <recommendedName>
        <fullName evidence="3">Aminotransferase class V domain-containing protein</fullName>
    </recommendedName>
</protein>
<evidence type="ECO:0000259" key="3">
    <source>
        <dbReference type="Pfam" id="PF00266"/>
    </source>
</evidence>
<comment type="similarity">
    <text evidence="2">Belongs to the class-V pyridoxal-phosphate-dependent aminotransferase family. NifS/IscS subfamily.</text>
</comment>
<dbReference type="Gene3D" id="3.40.640.10">
    <property type="entry name" value="Type I PLP-dependent aspartate aminotransferase-like (Major domain)"/>
    <property type="match status" value="1"/>
</dbReference>
<accession>A0A382VYY6</accession>
<evidence type="ECO:0000313" key="4">
    <source>
        <dbReference type="EMBL" id="SVD51752.1"/>
    </source>
</evidence>
<evidence type="ECO:0000256" key="2">
    <source>
        <dbReference type="ARBA" id="ARBA00006490"/>
    </source>
</evidence>
<feature type="domain" description="Aminotransferase class V" evidence="3">
    <location>
        <begin position="2"/>
        <end position="252"/>
    </location>
</feature>
<feature type="non-terminal residue" evidence="4">
    <location>
        <position position="255"/>
    </location>
</feature>
<dbReference type="InterPro" id="IPR015424">
    <property type="entry name" value="PyrdxlP-dep_Trfase"/>
</dbReference>
<dbReference type="Pfam" id="PF00266">
    <property type="entry name" value="Aminotran_5"/>
    <property type="match status" value="1"/>
</dbReference>
<name>A0A382VYY6_9ZZZZ</name>
<dbReference type="PANTHER" id="PTHR11601:SF34">
    <property type="entry name" value="CYSTEINE DESULFURASE"/>
    <property type="match status" value="1"/>
</dbReference>
<dbReference type="AlphaFoldDB" id="A0A382VYY6"/>
<dbReference type="SUPFAM" id="SSF53383">
    <property type="entry name" value="PLP-dependent transferases"/>
    <property type="match status" value="1"/>
</dbReference>
<dbReference type="Gene3D" id="3.90.1150.10">
    <property type="entry name" value="Aspartate Aminotransferase, domain 1"/>
    <property type="match status" value="1"/>
</dbReference>
<gene>
    <name evidence="4" type="ORF">METZ01_LOCUS404606</name>
</gene>
<proteinExistence type="inferred from homology"/>
<dbReference type="InterPro" id="IPR015421">
    <property type="entry name" value="PyrdxlP-dep_Trfase_major"/>
</dbReference>
<dbReference type="InterPro" id="IPR015422">
    <property type="entry name" value="PyrdxlP-dep_Trfase_small"/>
</dbReference>